<name>A0AAV7REA0_PLEWA</name>
<evidence type="ECO:0000313" key="2">
    <source>
        <dbReference type="Proteomes" id="UP001066276"/>
    </source>
</evidence>
<comment type="caution">
    <text evidence="1">The sequence shown here is derived from an EMBL/GenBank/DDBJ whole genome shotgun (WGS) entry which is preliminary data.</text>
</comment>
<sequence length="82" mass="9149">MPWTRYFSLPPLGRTAPGLPCSFRPRLGRFAPWSLPVFRLRPSPLLLLSSHSIPSPDSSMSGYMSVPFPAVLPEGRPDWRVG</sequence>
<dbReference type="EMBL" id="JANPWB010000009">
    <property type="protein sequence ID" value="KAJ1150398.1"/>
    <property type="molecule type" value="Genomic_DNA"/>
</dbReference>
<dbReference type="AlphaFoldDB" id="A0AAV7REA0"/>
<gene>
    <name evidence="1" type="ORF">NDU88_003191</name>
</gene>
<dbReference type="Proteomes" id="UP001066276">
    <property type="component" value="Chromosome 5"/>
</dbReference>
<protein>
    <submittedName>
        <fullName evidence="1">Uncharacterized protein</fullName>
    </submittedName>
</protein>
<accession>A0AAV7REA0</accession>
<evidence type="ECO:0000313" key="1">
    <source>
        <dbReference type="EMBL" id="KAJ1150398.1"/>
    </source>
</evidence>
<reference evidence="1" key="1">
    <citation type="journal article" date="2022" name="bioRxiv">
        <title>Sequencing and chromosome-scale assembly of the giantPleurodeles waltlgenome.</title>
        <authorList>
            <person name="Brown T."/>
            <person name="Elewa A."/>
            <person name="Iarovenko S."/>
            <person name="Subramanian E."/>
            <person name="Araus A.J."/>
            <person name="Petzold A."/>
            <person name="Susuki M."/>
            <person name="Suzuki K.-i.T."/>
            <person name="Hayashi T."/>
            <person name="Toyoda A."/>
            <person name="Oliveira C."/>
            <person name="Osipova E."/>
            <person name="Leigh N.D."/>
            <person name="Simon A."/>
            <person name="Yun M.H."/>
        </authorList>
    </citation>
    <scope>NUCLEOTIDE SEQUENCE</scope>
    <source>
        <strain evidence="1">20211129_DDA</strain>
        <tissue evidence="1">Liver</tissue>
    </source>
</reference>
<organism evidence="1 2">
    <name type="scientific">Pleurodeles waltl</name>
    <name type="common">Iberian ribbed newt</name>
    <dbReference type="NCBI Taxonomy" id="8319"/>
    <lineage>
        <taxon>Eukaryota</taxon>
        <taxon>Metazoa</taxon>
        <taxon>Chordata</taxon>
        <taxon>Craniata</taxon>
        <taxon>Vertebrata</taxon>
        <taxon>Euteleostomi</taxon>
        <taxon>Amphibia</taxon>
        <taxon>Batrachia</taxon>
        <taxon>Caudata</taxon>
        <taxon>Salamandroidea</taxon>
        <taxon>Salamandridae</taxon>
        <taxon>Pleurodelinae</taxon>
        <taxon>Pleurodeles</taxon>
    </lineage>
</organism>
<keyword evidence="2" id="KW-1185">Reference proteome</keyword>
<proteinExistence type="predicted"/>